<dbReference type="PROSITE" id="PS51257">
    <property type="entry name" value="PROKAR_LIPOPROTEIN"/>
    <property type="match status" value="1"/>
</dbReference>
<dbReference type="Proteomes" id="UP001594351">
    <property type="component" value="Unassembled WGS sequence"/>
</dbReference>
<dbReference type="EMBL" id="JBHPBY010000272">
    <property type="protein sequence ID" value="MFC1852147.1"/>
    <property type="molecule type" value="Genomic_DNA"/>
</dbReference>
<dbReference type="PANTHER" id="PTHR12697">
    <property type="entry name" value="PBS LYASE HEAT-LIKE PROTEIN"/>
    <property type="match status" value="1"/>
</dbReference>
<dbReference type="SMART" id="SM00567">
    <property type="entry name" value="EZ_HEAT"/>
    <property type="match status" value="6"/>
</dbReference>
<organism evidence="1 2">
    <name type="scientific">candidate division CSSED10-310 bacterium</name>
    <dbReference type="NCBI Taxonomy" id="2855610"/>
    <lineage>
        <taxon>Bacteria</taxon>
        <taxon>Bacteria division CSSED10-310</taxon>
    </lineage>
</organism>
<name>A0ABV6Z132_UNCC1</name>
<dbReference type="PANTHER" id="PTHR12697:SF5">
    <property type="entry name" value="DEOXYHYPUSINE HYDROXYLASE"/>
    <property type="match status" value="1"/>
</dbReference>
<dbReference type="InterPro" id="IPR011989">
    <property type="entry name" value="ARM-like"/>
</dbReference>
<dbReference type="Pfam" id="PF03130">
    <property type="entry name" value="HEAT_PBS"/>
    <property type="match status" value="1"/>
</dbReference>
<sequence>MRSSVKKTIFCIIILTSLMCSCSYFHERTLIKQLNSDSSEEKISAAEELGILKSKKAIKPLFYAMSDSNKNVGKAAKSALVNIGEPAVETLIGALVDSNSRKNAIIVLCEINDPRAITPLISLIKQEKDNSMRNYILNLSVGLGPGIIDPLASLFREIDDESVQRKIISVLGELNHPKAIKPLMEIYADHENLQIAIAKTMKNIKHPECIDALMIMIQNDQEYVRRYASYSIVEFGDDALEKLHKAFRNEENQYRLWIVTAIGKIADPSSIDILNTAFNDEDRNIRLRAFEALNELTTGPDRFKLFKQAINDNHSFITSAAFDFLKEDASDMAHDLLLEAMTTHKNKYIRRRAESAYNDRLRSINKKKK</sequence>
<dbReference type="InterPro" id="IPR016024">
    <property type="entry name" value="ARM-type_fold"/>
</dbReference>
<keyword evidence="2" id="KW-1185">Reference proteome</keyword>
<reference evidence="1 2" key="1">
    <citation type="submission" date="2024-09" db="EMBL/GenBank/DDBJ databases">
        <title>Laminarin stimulates single cell rates of sulfate reduction while oxygen inhibits transcriptomic activity in coastal marine sediment.</title>
        <authorList>
            <person name="Lindsay M."/>
            <person name="Orcutt B."/>
            <person name="Emerson D."/>
            <person name="Stepanauskas R."/>
            <person name="D'Angelo T."/>
        </authorList>
    </citation>
    <scope>NUCLEOTIDE SEQUENCE [LARGE SCALE GENOMIC DNA]</scope>
    <source>
        <strain evidence="1">SAG AM-311-K15</strain>
    </source>
</reference>
<protein>
    <submittedName>
        <fullName evidence="1">HEAT repeat domain-containing protein</fullName>
    </submittedName>
</protein>
<dbReference type="Pfam" id="PF13646">
    <property type="entry name" value="HEAT_2"/>
    <property type="match status" value="3"/>
</dbReference>
<comment type="caution">
    <text evidence="1">The sequence shown here is derived from an EMBL/GenBank/DDBJ whole genome shotgun (WGS) entry which is preliminary data.</text>
</comment>
<dbReference type="Gene3D" id="1.25.10.10">
    <property type="entry name" value="Leucine-rich Repeat Variant"/>
    <property type="match status" value="2"/>
</dbReference>
<evidence type="ECO:0000313" key="1">
    <source>
        <dbReference type="EMBL" id="MFC1852147.1"/>
    </source>
</evidence>
<dbReference type="InterPro" id="IPR004155">
    <property type="entry name" value="PBS_lyase_HEAT"/>
</dbReference>
<dbReference type="SUPFAM" id="SSF48371">
    <property type="entry name" value="ARM repeat"/>
    <property type="match status" value="1"/>
</dbReference>
<gene>
    <name evidence="1" type="ORF">ACFL27_18285</name>
</gene>
<evidence type="ECO:0000313" key="2">
    <source>
        <dbReference type="Proteomes" id="UP001594351"/>
    </source>
</evidence>
<accession>A0ABV6Z132</accession>
<proteinExistence type="predicted"/>